<dbReference type="GO" id="GO:0006935">
    <property type="term" value="P:chemotaxis"/>
    <property type="evidence" value="ECO:0007669"/>
    <property type="project" value="UniProtKB-KW"/>
</dbReference>
<evidence type="ECO:0000256" key="8">
    <source>
        <dbReference type="SAM" id="MobiDB-lite"/>
    </source>
</evidence>
<dbReference type="PRINTS" id="PR00956">
    <property type="entry name" value="FLGMOTORFLIN"/>
</dbReference>
<dbReference type="Proteomes" id="UP000290253">
    <property type="component" value="Unassembled WGS sequence"/>
</dbReference>
<dbReference type="GO" id="GO:0009425">
    <property type="term" value="C:bacterial-type flagellum basal body"/>
    <property type="evidence" value="ECO:0007669"/>
    <property type="project" value="InterPro"/>
</dbReference>
<evidence type="ECO:0000256" key="4">
    <source>
        <dbReference type="ARBA" id="ARBA00022475"/>
    </source>
</evidence>
<dbReference type="InterPro" id="IPR001543">
    <property type="entry name" value="FliN-like_C"/>
</dbReference>
<keyword evidence="10" id="KW-0969">Cilium</keyword>
<accession>A0A4Q1SFA5</accession>
<protein>
    <recommendedName>
        <fullName evidence="3">Flagellar motor switch protein FliN</fullName>
    </recommendedName>
</protein>
<name>A0A4Q1SFA5_9BACT</name>
<dbReference type="Gene3D" id="2.30.330.10">
    <property type="entry name" value="SpoA-like"/>
    <property type="match status" value="1"/>
</dbReference>
<reference evidence="10 11" key="1">
    <citation type="journal article" date="2016" name="Int. J. Syst. Evol. Microbiol.">
        <title>Acidipila dinghuensis sp. nov., an acidobacterium isolated from forest soil.</title>
        <authorList>
            <person name="Jiang Y.W."/>
            <person name="Wang J."/>
            <person name="Chen M.H."/>
            <person name="Lv Y.Y."/>
            <person name="Qiu L.H."/>
        </authorList>
    </citation>
    <scope>NUCLEOTIDE SEQUENCE [LARGE SCALE GENOMIC DNA]</scope>
    <source>
        <strain evidence="10 11">DHOF10</strain>
    </source>
</reference>
<organism evidence="10 11">
    <name type="scientific">Silvibacterium dinghuense</name>
    <dbReference type="NCBI Taxonomy" id="1560006"/>
    <lineage>
        <taxon>Bacteria</taxon>
        <taxon>Pseudomonadati</taxon>
        <taxon>Acidobacteriota</taxon>
        <taxon>Terriglobia</taxon>
        <taxon>Terriglobales</taxon>
        <taxon>Acidobacteriaceae</taxon>
        <taxon>Silvibacterium</taxon>
    </lineage>
</organism>
<keyword evidence="5" id="KW-0145">Chemotaxis</keyword>
<dbReference type="SUPFAM" id="SSF101801">
    <property type="entry name" value="Surface presentation of antigens (SPOA)"/>
    <property type="match status" value="1"/>
</dbReference>
<keyword evidence="4" id="KW-1003">Cell membrane</keyword>
<evidence type="ECO:0000256" key="1">
    <source>
        <dbReference type="ARBA" id="ARBA00004413"/>
    </source>
</evidence>
<dbReference type="Pfam" id="PF01052">
    <property type="entry name" value="FliMN_C"/>
    <property type="match status" value="1"/>
</dbReference>
<dbReference type="AlphaFoldDB" id="A0A4Q1SFA5"/>
<evidence type="ECO:0000256" key="7">
    <source>
        <dbReference type="ARBA" id="ARBA00023136"/>
    </source>
</evidence>
<evidence type="ECO:0000256" key="6">
    <source>
        <dbReference type="ARBA" id="ARBA00022779"/>
    </source>
</evidence>
<proteinExistence type="inferred from homology"/>
<comment type="similarity">
    <text evidence="2">Belongs to the FliN/MopA/SpaO family.</text>
</comment>
<evidence type="ECO:0000259" key="9">
    <source>
        <dbReference type="Pfam" id="PF01052"/>
    </source>
</evidence>
<dbReference type="PANTHER" id="PTHR43484">
    <property type="match status" value="1"/>
</dbReference>
<dbReference type="OrthoDB" id="9773459at2"/>
<dbReference type="GO" id="GO:0003774">
    <property type="term" value="F:cytoskeletal motor activity"/>
    <property type="evidence" value="ECO:0007669"/>
    <property type="project" value="InterPro"/>
</dbReference>
<keyword evidence="10" id="KW-0966">Cell projection</keyword>
<dbReference type="GO" id="GO:0071973">
    <property type="term" value="P:bacterial-type flagellum-dependent cell motility"/>
    <property type="evidence" value="ECO:0007669"/>
    <property type="project" value="InterPro"/>
</dbReference>
<feature type="region of interest" description="Disordered" evidence="8">
    <location>
        <begin position="1"/>
        <end position="22"/>
    </location>
</feature>
<evidence type="ECO:0000313" key="10">
    <source>
        <dbReference type="EMBL" id="RXS95783.1"/>
    </source>
</evidence>
<keyword evidence="10" id="KW-0282">Flagellum</keyword>
<gene>
    <name evidence="10" type="ORF">ESZ00_13960</name>
</gene>
<evidence type="ECO:0000256" key="3">
    <source>
        <dbReference type="ARBA" id="ARBA00021897"/>
    </source>
</evidence>
<evidence type="ECO:0000256" key="5">
    <source>
        <dbReference type="ARBA" id="ARBA00022500"/>
    </source>
</evidence>
<evidence type="ECO:0000313" key="11">
    <source>
        <dbReference type="Proteomes" id="UP000290253"/>
    </source>
</evidence>
<dbReference type="EMBL" id="SDMK01000002">
    <property type="protein sequence ID" value="RXS95783.1"/>
    <property type="molecule type" value="Genomic_DNA"/>
</dbReference>
<comment type="subcellular location">
    <subcellularLocation>
        <location evidence="1">Cell membrane</location>
        <topology evidence="1">Peripheral membrane protein</topology>
        <orientation evidence="1">Cytoplasmic side</orientation>
    </subcellularLocation>
</comment>
<dbReference type="GO" id="GO:0005886">
    <property type="term" value="C:plasma membrane"/>
    <property type="evidence" value="ECO:0007669"/>
    <property type="project" value="UniProtKB-SubCell"/>
</dbReference>
<keyword evidence="11" id="KW-1185">Reference proteome</keyword>
<keyword evidence="7" id="KW-0472">Membrane</keyword>
<keyword evidence="6" id="KW-0283">Flagellar rotation</keyword>
<comment type="caution">
    <text evidence="10">The sequence shown here is derived from an EMBL/GenBank/DDBJ whole genome shotgun (WGS) entry which is preliminary data.</text>
</comment>
<dbReference type="PANTHER" id="PTHR43484:SF1">
    <property type="entry name" value="FLAGELLAR MOTOR SWITCH PROTEIN FLIN"/>
    <property type="match status" value="1"/>
</dbReference>
<dbReference type="InterPro" id="IPR036429">
    <property type="entry name" value="SpoA-like_sf"/>
</dbReference>
<sequence length="113" mass="11967">MQPVISAEPTSAAASAGSGQPASLPPGVELMVDIELEASLRFGSREMSLNQVLDLGPGDVIELDRHIAEPVDLLVGDRIVARGEVVLVDGNFGLNVTEVATAERRLESIRCLF</sequence>
<feature type="domain" description="Flagellar motor switch protein FliN-like C-terminal" evidence="9">
    <location>
        <begin position="32"/>
        <end position="100"/>
    </location>
</feature>
<dbReference type="InterPro" id="IPR001172">
    <property type="entry name" value="FliN_T3SS_HrcQb"/>
</dbReference>
<dbReference type="InterPro" id="IPR051469">
    <property type="entry name" value="FliN/MopA/SpaO"/>
</dbReference>
<evidence type="ECO:0000256" key="2">
    <source>
        <dbReference type="ARBA" id="ARBA00009226"/>
    </source>
</evidence>